<evidence type="ECO:0000313" key="3">
    <source>
        <dbReference type="EMBL" id="AHF07044.1"/>
    </source>
</evidence>
<dbReference type="Pfam" id="PF13478">
    <property type="entry name" value="XdhC_C"/>
    <property type="match status" value="1"/>
</dbReference>
<dbReference type="eggNOG" id="COG1975">
    <property type="taxonomic scope" value="Bacteria"/>
</dbReference>
<reference evidence="3 4" key="1">
    <citation type="submission" date="2013-12" db="EMBL/GenBank/DDBJ databases">
        <authorList>
            <consortium name="DOE Joint Genome Institute"/>
            <person name="Smidt H."/>
            <person name="Huntemann M."/>
            <person name="Han J."/>
            <person name="Chen A."/>
            <person name="Kyrpides N."/>
            <person name="Mavromatis K."/>
            <person name="Markowitz V."/>
            <person name="Palaniappan K."/>
            <person name="Ivanova N."/>
            <person name="Schaumberg A."/>
            <person name="Pati A."/>
            <person name="Liolios K."/>
            <person name="Nordberg H.P."/>
            <person name="Cantor M.N."/>
            <person name="Hua S.X."/>
            <person name="Woyke T."/>
        </authorList>
    </citation>
    <scope>NUCLEOTIDE SEQUENCE [LARGE SCALE GENOMIC DNA]</scope>
    <source>
        <strain evidence="4">DSM 15288</strain>
    </source>
</reference>
<dbReference type="STRING" id="871968.DESME_08160"/>
<dbReference type="HOGENOM" id="CLU_041115_3_0_9"/>
<evidence type="ECO:0000313" key="4">
    <source>
        <dbReference type="Proteomes" id="UP000010847"/>
    </source>
</evidence>
<dbReference type="RefSeq" id="WP_006717106.1">
    <property type="nucleotide sequence ID" value="NZ_CP007032.1"/>
</dbReference>
<gene>
    <name evidence="3" type="ORF">DESME_08160</name>
</gene>
<dbReference type="Pfam" id="PF02625">
    <property type="entry name" value="XdhC_CoxI"/>
    <property type="match status" value="1"/>
</dbReference>
<feature type="domain" description="XdhC- CoxI" evidence="1">
    <location>
        <begin position="276"/>
        <end position="329"/>
    </location>
</feature>
<dbReference type="InterPro" id="IPR027051">
    <property type="entry name" value="XdhC_Rossmann_dom"/>
</dbReference>
<dbReference type="EMBL" id="CP007032">
    <property type="protein sequence ID" value="AHF07044.1"/>
    <property type="molecule type" value="Genomic_DNA"/>
</dbReference>
<proteinExistence type="predicted"/>
<sequence length="362" mass="40009">MWQDIKKTLQEQKRGCIQTIVGGKEIAQEFIGRKWFYNVETDQIIGDFPHSLFHENVAKLLGKNAVRSEIIRQETQQPEIGEAEIFVQPLAPVPTLWVLGAGHIALPLVEIGDMMGFKMIVIDDRPDFANLVRFPKAKKVICDDFATTIRRLPVTEHTYIVVVTRGHKYDQLCVEMLLDSQAAYIGMIGSRRRVSEMRKVLEEQGFSEELLAKLHSPIGLDIGAETPEEIALCIIAEVVSARRKIPRLALQKRGELEIQNAVVEALANIELNGSDIPAGLATVVEVKGSAPRKPGAQMLVFADGRTVGSIGGGCAEAEICRAGRMVLNRNIPFIWNVDLTNDIAGEEGMVCGGTMKVFLQKI</sequence>
<feature type="domain" description="XdhC Rossmann" evidence="2">
    <location>
        <begin position="96"/>
        <end position="238"/>
    </location>
</feature>
<evidence type="ECO:0000259" key="1">
    <source>
        <dbReference type="Pfam" id="PF02625"/>
    </source>
</evidence>
<dbReference type="AlphaFoldDB" id="W0ECW6"/>
<dbReference type="OrthoDB" id="9773039at2"/>
<dbReference type="InterPro" id="IPR003777">
    <property type="entry name" value="XdhC_CoxI"/>
</dbReference>
<dbReference type="PANTHER" id="PTHR30388">
    <property type="entry name" value="ALDEHYDE OXIDOREDUCTASE MOLYBDENUM COFACTOR ASSEMBLY PROTEIN"/>
    <property type="match status" value="1"/>
</dbReference>
<organism evidence="3 4">
    <name type="scientific">Desulfitobacterium metallireducens DSM 15288</name>
    <dbReference type="NCBI Taxonomy" id="871968"/>
    <lineage>
        <taxon>Bacteria</taxon>
        <taxon>Bacillati</taxon>
        <taxon>Bacillota</taxon>
        <taxon>Clostridia</taxon>
        <taxon>Eubacteriales</taxon>
        <taxon>Desulfitobacteriaceae</taxon>
        <taxon>Desulfitobacterium</taxon>
    </lineage>
</organism>
<dbReference type="KEGG" id="dmt:DESME_08160"/>
<dbReference type="InterPro" id="IPR052698">
    <property type="entry name" value="MoCofactor_Util/Proc"/>
</dbReference>
<name>W0ECW6_9FIRM</name>
<keyword evidence="4" id="KW-1185">Reference proteome</keyword>
<evidence type="ECO:0000259" key="2">
    <source>
        <dbReference type="Pfam" id="PF13478"/>
    </source>
</evidence>
<accession>W0ECW6</accession>
<dbReference type="PANTHER" id="PTHR30388:SF6">
    <property type="entry name" value="XANTHINE DEHYDROGENASE SUBUNIT A-RELATED"/>
    <property type="match status" value="1"/>
</dbReference>
<protein>
    <submittedName>
        <fullName evidence="3">Xanthine dehydrogenase</fullName>
    </submittedName>
</protein>
<dbReference type="Proteomes" id="UP000010847">
    <property type="component" value="Chromosome"/>
</dbReference>
<dbReference type="Gene3D" id="3.40.50.720">
    <property type="entry name" value="NAD(P)-binding Rossmann-like Domain"/>
    <property type="match status" value="1"/>
</dbReference>